<dbReference type="EMBL" id="BAAAUV010000020">
    <property type="protein sequence ID" value="GAA3230627.1"/>
    <property type="molecule type" value="Genomic_DNA"/>
</dbReference>
<keyword evidence="2 7" id="KW-0732">Signal</keyword>
<evidence type="ECO:0000256" key="4">
    <source>
        <dbReference type="ARBA" id="ARBA00023139"/>
    </source>
</evidence>
<dbReference type="PANTHER" id="PTHR30429">
    <property type="entry name" value="D-METHIONINE-BINDING LIPOPROTEIN METQ"/>
    <property type="match status" value="1"/>
</dbReference>
<evidence type="ECO:0000256" key="5">
    <source>
        <dbReference type="ARBA" id="ARBA00023288"/>
    </source>
</evidence>
<comment type="similarity">
    <text evidence="6">Belongs to the nlpA lipoprotein family.</text>
</comment>
<dbReference type="RefSeq" id="WP_344835285.1">
    <property type="nucleotide sequence ID" value="NZ_BAAAUV010000020.1"/>
</dbReference>
<organism evidence="8 9">
    <name type="scientific">Actinocorallia longicatena</name>
    <dbReference type="NCBI Taxonomy" id="111803"/>
    <lineage>
        <taxon>Bacteria</taxon>
        <taxon>Bacillati</taxon>
        <taxon>Actinomycetota</taxon>
        <taxon>Actinomycetes</taxon>
        <taxon>Streptosporangiales</taxon>
        <taxon>Thermomonosporaceae</taxon>
        <taxon>Actinocorallia</taxon>
    </lineage>
</organism>
<evidence type="ECO:0000256" key="3">
    <source>
        <dbReference type="ARBA" id="ARBA00023136"/>
    </source>
</evidence>
<evidence type="ECO:0000256" key="1">
    <source>
        <dbReference type="ARBA" id="ARBA00004635"/>
    </source>
</evidence>
<keyword evidence="3" id="KW-0472">Membrane</keyword>
<comment type="caution">
    <text evidence="8">The sequence shown here is derived from an EMBL/GenBank/DDBJ whole genome shotgun (WGS) entry which is preliminary data.</text>
</comment>
<comment type="subcellular location">
    <subcellularLocation>
        <location evidence="1">Membrane</location>
        <topology evidence="1">Lipid-anchor</topology>
    </subcellularLocation>
</comment>
<reference evidence="9" key="1">
    <citation type="journal article" date="2019" name="Int. J. Syst. Evol. Microbiol.">
        <title>The Global Catalogue of Microorganisms (GCM) 10K type strain sequencing project: providing services to taxonomists for standard genome sequencing and annotation.</title>
        <authorList>
            <consortium name="The Broad Institute Genomics Platform"/>
            <consortium name="The Broad Institute Genome Sequencing Center for Infectious Disease"/>
            <person name="Wu L."/>
            <person name="Ma J."/>
        </authorList>
    </citation>
    <scope>NUCLEOTIDE SEQUENCE [LARGE SCALE GENOMIC DNA]</scope>
    <source>
        <strain evidence="9">JCM 9377</strain>
    </source>
</reference>
<evidence type="ECO:0000256" key="6">
    <source>
        <dbReference type="PIRNR" id="PIRNR002854"/>
    </source>
</evidence>
<dbReference type="PIRSF" id="PIRSF002854">
    <property type="entry name" value="MetQ"/>
    <property type="match status" value="1"/>
</dbReference>
<feature type="chain" id="PRO_5047284258" description="Lipoprotein" evidence="7">
    <location>
        <begin position="22"/>
        <end position="273"/>
    </location>
</feature>
<keyword evidence="4" id="KW-0564">Palmitate</keyword>
<feature type="signal peptide" evidence="7">
    <location>
        <begin position="1"/>
        <end position="21"/>
    </location>
</feature>
<name>A0ABP6QJ78_9ACTN</name>
<keyword evidence="9" id="KW-1185">Reference proteome</keyword>
<gene>
    <name evidence="8" type="ORF">GCM10010468_61230</name>
</gene>
<dbReference type="Pfam" id="PF03180">
    <property type="entry name" value="Lipoprotein_9"/>
    <property type="match status" value="1"/>
</dbReference>
<sequence length="273" mass="29018">MLKKITLVLSAAALALTAACGSDSSSDKPADPSKALVVGATATPQGDILNYIKSDLADKAGLKLEVKEFTDYTQLNPAVEDGQIDANYFQHKPYLTEYSAQHGDKLAWTVDVHVEPLGVYSKKVTALTDLKDGATVTIPNDPTNGARALKLLADNGLITLKDPASTTATERDVTANAKHLKFKALDAAQLPRSLEDADAAVINGNYALAAKLTPAKDAIVLEKAEGNPYANGLVVKKGSESDPRVEKLDTLLHSPEVKKFITDKYQGSVLSAF</sequence>
<dbReference type="CDD" id="cd13597">
    <property type="entry name" value="PBP2_lipoprotein_Tp32"/>
    <property type="match status" value="1"/>
</dbReference>
<evidence type="ECO:0000256" key="7">
    <source>
        <dbReference type="SAM" id="SignalP"/>
    </source>
</evidence>
<protein>
    <recommendedName>
        <fullName evidence="6">Lipoprotein</fullName>
    </recommendedName>
</protein>
<evidence type="ECO:0000313" key="9">
    <source>
        <dbReference type="Proteomes" id="UP001501237"/>
    </source>
</evidence>
<keyword evidence="5 6" id="KW-0449">Lipoprotein</keyword>
<dbReference type="SUPFAM" id="SSF53850">
    <property type="entry name" value="Periplasmic binding protein-like II"/>
    <property type="match status" value="1"/>
</dbReference>
<dbReference type="InterPro" id="IPR004872">
    <property type="entry name" value="Lipoprotein_NlpA"/>
</dbReference>
<dbReference type="PROSITE" id="PS51257">
    <property type="entry name" value="PROKAR_LIPOPROTEIN"/>
    <property type="match status" value="1"/>
</dbReference>
<evidence type="ECO:0000256" key="2">
    <source>
        <dbReference type="ARBA" id="ARBA00022729"/>
    </source>
</evidence>
<proteinExistence type="inferred from homology"/>
<accession>A0ABP6QJ78</accession>
<dbReference type="PANTHER" id="PTHR30429:SF0">
    <property type="entry name" value="METHIONINE-BINDING LIPOPROTEIN METQ"/>
    <property type="match status" value="1"/>
</dbReference>
<evidence type="ECO:0000313" key="8">
    <source>
        <dbReference type="EMBL" id="GAA3230627.1"/>
    </source>
</evidence>
<dbReference type="Gene3D" id="3.40.190.10">
    <property type="entry name" value="Periplasmic binding protein-like II"/>
    <property type="match status" value="2"/>
</dbReference>
<dbReference type="Proteomes" id="UP001501237">
    <property type="component" value="Unassembled WGS sequence"/>
</dbReference>